<evidence type="ECO:0000313" key="3">
    <source>
        <dbReference type="Proteomes" id="UP000236604"/>
    </source>
</evidence>
<dbReference type="PANTHER" id="PTHR46795:SF3">
    <property type="entry name" value="ABC TRANSPORTER PERMEASE"/>
    <property type="match status" value="1"/>
</dbReference>
<comment type="caution">
    <text evidence="2">The sequence shown here is derived from an EMBL/GenBank/DDBJ whole genome shotgun (WGS) entry which is preliminary data.</text>
</comment>
<feature type="transmembrane region" description="Helical" evidence="1">
    <location>
        <begin position="224"/>
        <end position="250"/>
    </location>
</feature>
<keyword evidence="1" id="KW-0812">Transmembrane</keyword>
<feature type="transmembrane region" description="Helical" evidence="1">
    <location>
        <begin position="282"/>
        <end position="304"/>
    </location>
</feature>
<keyword evidence="1" id="KW-0472">Membrane</keyword>
<reference evidence="2 3" key="1">
    <citation type="submission" date="2013-12" db="EMBL/GenBank/DDBJ databases">
        <title>Comparative genomics of Petrotoga isolates.</title>
        <authorList>
            <person name="Nesbo C.L."/>
            <person name="Charchuk R."/>
            <person name="Chow K."/>
        </authorList>
    </citation>
    <scope>NUCLEOTIDE SEQUENCE [LARGE SCALE GENOMIC DNA]</scope>
    <source>
        <strain evidence="2 3">DSM 14811</strain>
    </source>
</reference>
<feature type="transmembrane region" description="Helical" evidence="1">
    <location>
        <begin position="199"/>
        <end position="218"/>
    </location>
</feature>
<evidence type="ECO:0008006" key="4">
    <source>
        <dbReference type="Google" id="ProtNLM"/>
    </source>
</evidence>
<dbReference type="InterPro" id="IPR052536">
    <property type="entry name" value="ABC-4_Integral_Memb_Prot"/>
</dbReference>
<dbReference type="PANTHER" id="PTHR46795">
    <property type="entry name" value="ABC TRANSPORTER PERMEASE-RELATED-RELATED"/>
    <property type="match status" value="1"/>
</dbReference>
<dbReference type="InterPro" id="IPR027022">
    <property type="entry name" value="ABC_permease_BceB-typ"/>
</dbReference>
<gene>
    <name evidence="2" type="ORF">X927_00580</name>
</gene>
<accession>A0A2K1PFK5</accession>
<keyword evidence="1" id="KW-1133">Transmembrane helix</keyword>
<dbReference type="RefSeq" id="WP_103076180.1">
    <property type="nucleotide sequence ID" value="NZ_AZRN01000001.1"/>
</dbReference>
<proteinExistence type="predicted"/>
<protein>
    <recommendedName>
        <fullName evidence="4">ABC3 transporter permease protein domain-containing protein</fullName>
    </recommendedName>
</protein>
<organism evidence="2 3">
    <name type="scientific">Petrotoga mexicana DSM 14811</name>
    <dbReference type="NCBI Taxonomy" id="1122954"/>
    <lineage>
        <taxon>Bacteria</taxon>
        <taxon>Thermotogati</taxon>
        <taxon>Thermotogota</taxon>
        <taxon>Thermotogae</taxon>
        <taxon>Petrotogales</taxon>
        <taxon>Petrotogaceae</taxon>
        <taxon>Petrotoga</taxon>
    </lineage>
</organism>
<feature type="transmembrane region" description="Helical" evidence="1">
    <location>
        <begin position="153"/>
        <end position="178"/>
    </location>
</feature>
<dbReference type="Proteomes" id="UP000236604">
    <property type="component" value="Unassembled WGS sequence"/>
</dbReference>
<feature type="transmembrane region" description="Helical" evidence="1">
    <location>
        <begin position="20"/>
        <end position="39"/>
    </location>
</feature>
<dbReference type="EMBL" id="AZRN01000001">
    <property type="protein sequence ID" value="PNS01584.1"/>
    <property type="molecule type" value="Genomic_DNA"/>
</dbReference>
<keyword evidence="3" id="KW-1185">Reference proteome</keyword>
<dbReference type="PIRSF" id="PIRSF018968">
    <property type="entry name" value="ABC_permease_BceB"/>
    <property type="match status" value="1"/>
</dbReference>
<dbReference type="GO" id="GO:0055085">
    <property type="term" value="P:transmembrane transport"/>
    <property type="evidence" value="ECO:0007669"/>
    <property type="project" value="InterPro"/>
</dbReference>
<evidence type="ECO:0000256" key="1">
    <source>
        <dbReference type="SAM" id="Phobius"/>
    </source>
</evidence>
<name>A0A2K1PFK5_9BACT</name>
<evidence type="ECO:0000313" key="2">
    <source>
        <dbReference type="EMBL" id="PNS01584.1"/>
    </source>
</evidence>
<feature type="transmembrane region" description="Helical" evidence="1">
    <location>
        <begin position="610"/>
        <end position="631"/>
    </location>
</feature>
<dbReference type="AlphaFoldDB" id="A0A2K1PFK5"/>
<sequence>MKRGIITKIVTKQIKQSKELYYPFILSLFTNVFAILMYSELGTNIEIVVPTNSTFFQEFFWLGIIILGLFSLIFLLYTNNIVTKRYAKNIGVLLTIGIPKKGIFLVISLLYLIMYVIGFVLASLGAYISKLIIAGIIKRTTGVLEVNLLTVDFSLLLNVFLFFFVLVFILIIQSYIMISRKTVRQLLSFSAVPTKIPKSSSGKAVLGLIFIIFTWTIMTRLKSFLGIFLAVPLIIIATYLFFNYVSINYISRMKRSKKFLKVENFIPTSNLLFRMSKNGISLANICILSTLILLALTTASSVFFGKETMIDNRLNRDVYIETNSENESTSIKESINTLKEEYQATFVNYAEYDEFTTDAILKEDVMYFGLTLTPENISNHWAISIIPLEDYNNYAPEKLSLEENEIAIYSLYTPLNLSTLKMQNQALQKEFKILELDSFYIKERIPSYLFRHLYIVVDSINEINEIVGSTEESHVISFDVTEEVDTEFFYSLDNALKSKRTIFYEIKKIVSDEWIMYFGGGLILLIFMSLLFMMTFILTLYFKQISEGYEDAKRYDIYRKLGVSEKIIKNSTSKQMLRIFSLPLLGALLHGIFSLFLIRRMLLAFRMSSFMIILNSFLVIAFIFAVVYYISYKLTSRVYYRIIS</sequence>
<feature type="transmembrane region" description="Helical" evidence="1">
    <location>
        <begin position="59"/>
        <end position="82"/>
    </location>
</feature>
<feature type="transmembrane region" description="Helical" evidence="1">
    <location>
        <begin position="576"/>
        <end position="598"/>
    </location>
</feature>
<feature type="transmembrane region" description="Helical" evidence="1">
    <location>
        <begin position="514"/>
        <end position="542"/>
    </location>
</feature>
<feature type="transmembrane region" description="Helical" evidence="1">
    <location>
        <begin position="103"/>
        <end position="133"/>
    </location>
</feature>